<sequence length="252" mass="28923">MRRIFWVFVNILAFSPIFSKAQLIADTTSNSPGLAKALSYYIAAVGINAAIYSGSENVEPRYPIHDGYAFFETNEPVPGEILYDGILYKGVIMWYDIVRNEVVVQHPTMNSRIALNNKKVSYFRIGEHPFVPVNRELPGSADMPDKFYKVLHDGKTTLLGLYTKNMFEGIQESHYVTNYGKQQSGYFLQKNGRYQPVKSMGTLLNILGDKKQELQQHQREFEQDAKSNKIRKKETPEQSMVRVLTYYDKISL</sequence>
<gene>
    <name evidence="1" type="ORF">SAMN05661099_1570</name>
</gene>
<dbReference type="OrthoDB" id="655382at2"/>
<evidence type="ECO:0000313" key="1">
    <source>
        <dbReference type="EMBL" id="SKB46634.1"/>
    </source>
</evidence>
<keyword evidence="2" id="KW-1185">Reference proteome</keyword>
<protein>
    <submittedName>
        <fullName evidence="1">Uncharacterized protein</fullName>
    </submittedName>
</protein>
<proteinExistence type="predicted"/>
<name>A0A1T5BH73_9SPHI</name>
<dbReference type="EMBL" id="FUYR01000001">
    <property type="protein sequence ID" value="SKB46634.1"/>
    <property type="molecule type" value="Genomic_DNA"/>
</dbReference>
<accession>A0A1T5BH73</accession>
<organism evidence="1 2">
    <name type="scientific">Daejeonella lutea</name>
    <dbReference type="NCBI Taxonomy" id="572036"/>
    <lineage>
        <taxon>Bacteria</taxon>
        <taxon>Pseudomonadati</taxon>
        <taxon>Bacteroidota</taxon>
        <taxon>Sphingobacteriia</taxon>
        <taxon>Sphingobacteriales</taxon>
        <taxon>Sphingobacteriaceae</taxon>
        <taxon>Daejeonella</taxon>
    </lineage>
</organism>
<dbReference type="RefSeq" id="WP_079702031.1">
    <property type="nucleotide sequence ID" value="NZ_FUYR01000001.1"/>
</dbReference>
<dbReference type="AlphaFoldDB" id="A0A1T5BH73"/>
<reference evidence="2" key="1">
    <citation type="submission" date="2017-02" db="EMBL/GenBank/DDBJ databases">
        <authorList>
            <person name="Varghese N."/>
            <person name="Submissions S."/>
        </authorList>
    </citation>
    <scope>NUCLEOTIDE SEQUENCE [LARGE SCALE GENOMIC DNA]</scope>
    <source>
        <strain evidence="2">DSM 22385</strain>
    </source>
</reference>
<dbReference type="Proteomes" id="UP000189981">
    <property type="component" value="Unassembled WGS sequence"/>
</dbReference>
<dbReference type="STRING" id="572036.SAMN05661099_1570"/>
<evidence type="ECO:0000313" key="2">
    <source>
        <dbReference type="Proteomes" id="UP000189981"/>
    </source>
</evidence>